<gene>
    <name evidence="4" type="ORF">BJ554DRAFT_8150</name>
</gene>
<evidence type="ECO:0000256" key="1">
    <source>
        <dbReference type="SAM" id="MobiDB-lite"/>
    </source>
</evidence>
<dbReference type="GO" id="GO:0008237">
    <property type="term" value="F:metallopeptidase activity"/>
    <property type="evidence" value="ECO:0007669"/>
    <property type="project" value="InterPro"/>
</dbReference>
<name>A0A8H8DIW2_9FUNG</name>
<dbReference type="Proteomes" id="UP000673691">
    <property type="component" value="Unassembled WGS sequence"/>
</dbReference>
<evidence type="ECO:0000313" key="5">
    <source>
        <dbReference type="Proteomes" id="UP000673691"/>
    </source>
</evidence>
<dbReference type="Pfam" id="PF13012">
    <property type="entry name" value="MitMem_reg"/>
    <property type="match status" value="1"/>
</dbReference>
<feature type="region of interest" description="Disordered" evidence="1">
    <location>
        <begin position="222"/>
        <end position="274"/>
    </location>
</feature>
<evidence type="ECO:0000313" key="4">
    <source>
        <dbReference type="EMBL" id="KAG5459876.1"/>
    </source>
</evidence>
<dbReference type="Pfam" id="PF01398">
    <property type="entry name" value="JAB"/>
    <property type="match status" value="1"/>
</dbReference>
<keyword evidence="5" id="KW-1185">Reference proteome</keyword>
<dbReference type="Gene3D" id="3.40.140.10">
    <property type="entry name" value="Cytidine Deaminase, domain 2"/>
    <property type="match status" value="1"/>
</dbReference>
<reference evidence="4 5" key="1">
    <citation type="journal article" name="Sci. Rep.">
        <title>Genome-scale phylogenetic analyses confirm Olpidium as the closest living zoosporic fungus to the non-flagellated, terrestrial fungi.</title>
        <authorList>
            <person name="Chang Y."/>
            <person name="Rochon D."/>
            <person name="Sekimoto S."/>
            <person name="Wang Y."/>
            <person name="Chovatia M."/>
            <person name="Sandor L."/>
            <person name="Salamov A."/>
            <person name="Grigoriev I.V."/>
            <person name="Stajich J.E."/>
            <person name="Spatafora J.W."/>
        </authorList>
    </citation>
    <scope>NUCLEOTIDE SEQUENCE [LARGE SCALE GENOMIC DNA]</scope>
    <source>
        <strain evidence="4">S191</strain>
    </source>
</reference>
<dbReference type="OrthoDB" id="10256771at2759"/>
<sequence length="274" mass="30517">MSDMFFKVNGAFVSTAQTRLSEPREKVIGWYHSGPKLRKSDLKINELFRRYCANPVLVVIDVKIKDIGIPTDAYMAVEEIHDDGTASAKTFVHVPSVIEAEEAEEIGVEHLLRDVKDKAVGTLSTRVAEQLTSLKGLKQHLDEIRRYLEKVTSEALPVNHQILYHLQDIFNLLPNLTGATSSRAFSVKTNDQLLVVYLCSLIRAVIALHNLINNKEENLESERRLELGLADKEDKEEDKDKKKASGDASAPSTADPENAKGRNADAGKKSDKPN</sequence>
<dbReference type="InterPro" id="IPR000555">
    <property type="entry name" value="JAMM/MPN+_dom"/>
</dbReference>
<dbReference type="GO" id="GO:0000502">
    <property type="term" value="C:proteasome complex"/>
    <property type="evidence" value="ECO:0007669"/>
    <property type="project" value="TreeGrafter"/>
</dbReference>
<accession>A0A8H8DIW2</accession>
<dbReference type="InterPro" id="IPR024969">
    <property type="entry name" value="EIF3F/CSN6-like_C"/>
</dbReference>
<dbReference type="AlphaFoldDB" id="A0A8H8DIW2"/>
<evidence type="ECO:0000259" key="2">
    <source>
        <dbReference type="Pfam" id="PF01398"/>
    </source>
</evidence>
<dbReference type="GO" id="GO:0043161">
    <property type="term" value="P:proteasome-mediated ubiquitin-dependent protein catabolic process"/>
    <property type="evidence" value="ECO:0007669"/>
    <property type="project" value="TreeGrafter"/>
</dbReference>
<dbReference type="PANTHER" id="PTHR10540:SF7">
    <property type="entry name" value="26S PROTEASOME NON-ATPASE REGULATORY SUBUNIT 7"/>
    <property type="match status" value="1"/>
</dbReference>
<evidence type="ECO:0000259" key="3">
    <source>
        <dbReference type="Pfam" id="PF13012"/>
    </source>
</evidence>
<proteinExistence type="predicted"/>
<comment type="caution">
    <text evidence="4">The sequence shown here is derived from an EMBL/GenBank/DDBJ whole genome shotgun (WGS) entry which is preliminary data.</text>
</comment>
<protein>
    <submittedName>
        <fullName evidence="4">Maintenance of mitochondrial structure and function-domain-containing protein</fullName>
    </submittedName>
</protein>
<dbReference type="EMBL" id="JAEFCI010006147">
    <property type="protein sequence ID" value="KAG5459876.1"/>
    <property type="molecule type" value="Genomic_DNA"/>
</dbReference>
<dbReference type="PANTHER" id="PTHR10540">
    <property type="entry name" value="EUKARYOTIC TRANSLATION INITIATION FACTOR 3 SUBUNIT F-RELATED"/>
    <property type="match status" value="1"/>
</dbReference>
<feature type="compositionally biased region" description="Basic and acidic residues" evidence="1">
    <location>
        <begin position="222"/>
        <end position="245"/>
    </location>
</feature>
<feature type="compositionally biased region" description="Basic and acidic residues" evidence="1">
    <location>
        <begin position="257"/>
        <end position="274"/>
    </location>
</feature>
<feature type="domain" description="EIF3F/CSN6-like C-terminal" evidence="3">
    <location>
        <begin position="102"/>
        <end position="213"/>
    </location>
</feature>
<organism evidence="4 5">
    <name type="scientific">Olpidium bornovanus</name>
    <dbReference type="NCBI Taxonomy" id="278681"/>
    <lineage>
        <taxon>Eukaryota</taxon>
        <taxon>Fungi</taxon>
        <taxon>Fungi incertae sedis</taxon>
        <taxon>Olpidiomycota</taxon>
        <taxon>Olpidiomycotina</taxon>
        <taxon>Olpidiomycetes</taxon>
        <taxon>Olpidiales</taxon>
        <taxon>Olpidiaceae</taxon>
        <taxon>Olpidium</taxon>
    </lineage>
</organism>
<feature type="domain" description="JAB1/MPN/MOV34 metalloenzyme" evidence="2">
    <location>
        <begin position="2"/>
        <end position="53"/>
    </location>
</feature>